<evidence type="ECO:0000256" key="9">
    <source>
        <dbReference type="RuleBase" id="RU003945"/>
    </source>
</evidence>
<keyword evidence="8 11" id="KW-0472">Membrane</keyword>
<feature type="transmembrane region" description="Helical" evidence="11">
    <location>
        <begin position="352"/>
        <end position="376"/>
    </location>
</feature>
<evidence type="ECO:0000256" key="5">
    <source>
        <dbReference type="ARBA" id="ARBA00022946"/>
    </source>
</evidence>
<evidence type="ECO:0000256" key="7">
    <source>
        <dbReference type="ARBA" id="ARBA00023128"/>
    </source>
</evidence>
<feature type="region of interest" description="Disordered" evidence="10">
    <location>
        <begin position="71"/>
        <end position="131"/>
    </location>
</feature>
<keyword evidence="7" id="KW-0496">Mitochondrion</keyword>
<keyword evidence="6 11" id="KW-1133">Transmembrane helix</keyword>
<name>M5FV81_DACPD</name>
<evidence type="ECO:0000256" key="2">
    <source>
        <dbReference type="ARBA" id="ARBA00009877"/>
    </source>
</evidence>
<accession>M5FV81</accession>
<keyword evidence="5" id="KW-0809">Transit peptide</keyword>
<dbReference type="PANTHER" id="PTHR12428:SF66">
    <property type="entry name" value="MITOCHONDRIAL INNER MEMBRANE PROTEIN OXA1L"/>
    <property type="match status" value="1"/>
</dbReference>
<evidence type="ECO:0000313" key="14">
    <source>
        <dbReference type="Proteomes" id="UP000030653"/>
    </source>
</evidence>
<dbReference type="NCBIfam" id="TIGR03592">
    <property type="entry name" value="yidC_oxa1_cterm"/>
    <property type="match status" value="1"/>
</dbReference>
<keyword evidence="14" id="KW-1185">Reference proteome</keyword>
<feature type="compositionally biased region" description="Basic and acidic residues" evidence="10">
    <location>
        <begin position="468"/>
        <end position="485"/>
    </location>
</feature>
<dbReference type="RefSeq" id="XP_040624104.1">
    <property type="nucleotide sequence ID" value="XM_040767644.1"/>
</dbReference>
<feature type="transmembrane region" description="Helical" evidence="11">
    <location>
        <begin position="253"/>
        <end position="271"/>
    </location>
</feature>
<dbReference type="OMA" id="PLGFGCY"/>
<dbReference type="GO" id="GO:0032977">
    <property type="term" value="F:membrane insertase activity"/>
    <property type="evidence" value="ECO:0007669"/>
    <property type="project" value="InterPro"/>
</dbReference>
<keyword evidence="4" id="KW-0999">Mitochondrion inner membrane</keyword>
<dbReference type="STRING" id="1858805.M5FV81"/>
<evidence type="ECO:0000256" key="6">
    <source>
        <dbReference type="ARBA" id="ARBA00022989"/>
    </source>
</evidence>
<dbReference type="InterPro" id="IPR028055">
    <property type="entry name" value="YidC/Oxa/ALB_C"/>
</dbReference>
<evidence type="ECO:0000256" key="11">
    <source>
        <dbReference type="SAM" id="Phobius"/>
    </source>
</evidence>
<evidence type="ECO:0000313" key="13">
    <source>
        <dbReference type="EMBL" id="EJT97206.1"/>
    </source>
</evidence>
<dbReference type="CDD" id="cd20069">
    <property type="entry name" value="5TM_Oxa1-like"/>
    <property type="match status" value="1"/>
</dbReference>
<evidence type="ECO:0000259" key="12">
    <source>
        <dbReference type="Pfam" id="PF02096"/>
    </source>
</evidence>
<evidence type="ECO:0000256" key="10">
    <source>
        <dbReference type="SAM" id="MobiDB-lite"/>
    </source>
</evidence>
<evidence type="ECO:0000256" key="3">
    <source>
        <dbReference type="ARBA" id="ARBA00022692"/>
    </source>
</evidence>
<dbReference type="Pfam" id="PF02096">
    <property type="entry name" value="60KD_IMP"/>
    <property type="match status" value="1"/>
</dbReference>
<dbReference type="EMBL" id="JH795878">
    <property type="protein sequence ID" value="EJT97206.1"/>
    <property type="molecule type" value="Genomic_DNA"/>
</dbReference>
<dbReference type="GO" id="GO:0005743">
    <property type="term" value="C:mitochondrial inner membrane"/>
    <property type="evidence" value="ECO:0007669"/>
    <property type="project" value="UniProtKB-SubCell"/>
</dbReference>
<dbReference type="AlphaFoldDB" id="M5FV81"/>
<dbReference type="GO" id="GO:0032979">
    <property type="term" value="P:protein insertion into mitochondrial inner membrane from matrix"/>
    <property type="evidence" value="ECO:0007669"/>
    <property type="project" value="TreeGrafter"/>
</dbReference>
<feature type="transmembrane region" description="Helical" evidence="11">
    <location>
        <begin position="310"/>
        <end position="331"/>
    </location>
</feature>
<organism evidence="13 14">
    <name type="scientific">Dacryopinax primogenitus (strain DJM 731)</name>
    <name type="common">Brown rot fungus</name>
    <dbReference type="NCBI Taxonomy" id="1858805"/>
    <lineage>
        <taxon>Eukaryota</taxon>
        <taxon>Fungi</taxon>
        <taxon>Dikarya</taxon>
        <taxon>Basidiomycota</taxon>
        <taxon>Agaricomycotina</taxon>
        <taxon>Dacrymycetes</taxon>
        <taxon>Dacrymycetales</taxon>
        <taxon>Dacrymycetaceae</taxon>
        <taxon>Dacryopinax</taxon>
    </lineage>
</organism>
<evidence type="ECO:0000256" key="4">
    <source>
        <dbReference type="ARBA" id="ARBA00022792"/>
    </source>
</evidence>
<gene>
    <name evidence="13" type="ORF">DACRYDRAFT_102582</name>
</gene>
<feature type="domain" description="Membrane insertase YidC/Oxa/ALB C-terminal" evidence="12">
    <location>
        <begin position="178"/>
        <end position="389"/>
    </location>
</feature>
<dbReference type="OrthoDB" id="2148490at2759"/>
<dbReference type="GeneID" id="63682706"/>
<comment type="similarity">
    <text evidence="2 9">Belongs to the OXA1/ALB3/YidC family.</text>
</comment>
<dbReference type="Proteomes" id="UP000030653">
    <property type="component" value="Unassembled WGS sequence"/>
</dbReference>
<dbReference type="PANTHER" id="PTHR12428">
    <property type="entry name" value="OXA1"/>
    <property type="match status" value="1"/>
</dbReference>
<dbReference type="InterPro" id="IPR001708">
    <property type="entry name" value="YidC/ALB3/OXA1/COX18"/>
</dbReference>
<reference evidence="13 14" key="1">
    <citation type="journal article" date="2012" name="Science">
        <title>The Paleozoic origin of enzymatic lignin decomposition reconstructed from 31 fungal genomes.</title>
        <authorList>
            <person name="Floudas D."/>
            <person name="Binder M."/>
            <person name="Riley R."/>
            <person name="Barry K."/>
            <person name="Blanchette R.A."/>
            <person name="Henrissat B."/>
            <person name="Martinez A.T."/>
            <person name="Otillar R."/>
            <person name="Spatafora J.W."/>
            <person name="Yadav J.S."/>
            <person name="Aerts A."/>
            <person name="Benoit I."/>
            <person name="Boyd A."/>
            <person name="Carlson A."/>
            <person name="Copeland A."/>
            <person name="Coutinho P.M."/>
            <person name="de Vries R.P."/>
            <person name="Ferreira P."/>
            <person name="Findley K."/>
            <person name="Foster B."/>
            <person name="Gaskell J."/>
            <person name="Glotzer D."/>
            <person name="Gorecki P."/>
            <person name="Heitman J."/>
            <person name="Hesse C."/>
            <person name="Hori C."/>
            <person name="Igarashi K."/>
            <person name="Jurgens J.A."/>
            <person name="Kallen N."/>
            <person name="Kersten P."/>
            <person name="Kohler A."/>
            <person name="Kuees U."/>
            <person name="Kumar T.K.A."/>
            <person name="Kuo A."/>
            <person name="LaButti K."/>
            <person name="Larrondo L.F."/>
            <person name="Lindquist E."/>
            <person name="Ling A."/>
            <person name="Lombard V."/>
            <person name="Lucas S."/>
            <person name="Lundell T."/>
            <person name="Martin R."/>
            <person name="McLaughlin D.J."/>
            <person name="Morgenstern I."/>
            <person name="Morin E."/>
            <person name="Murat C."/>
            <person name="Nagy L.G."/>
            <person name="Nolan M."/>
            <person name="Ohm R.A."/>
            <person name="Patyshakuliyeva A."/>
            <person name="Rokas A."/>
            <person name="Ruiz-Duenas F.J."/>
            <person name="Sabat G."/>
            <person name="Salamov A."/>
            <person name="Samejima M."/>
            <person name="Schmutz J."/>
            <person name="Slot J.C."/>
            <person name="St John F."/>
            <person name="Stenlid J."/>
            <person name="Sun H."/>
            <person name="Sun S."/>
            <person name="Syed K."/>
            <person name="Tsang A."/>
            <person name="Wiebenga A."/>
            <person name="Young D."/>
            <person name="Pisabarro A."/>
            <person name="Eastwood D.C."/>
            <person name="Martin F."/>
            <person name="Cullen D."/>
            <person name="Grigoriev I.V."/>
            <person name="Hibbett D.S."/>
        </authorList>
    </citation>
    <scope>NUCLEOTIDE SEQUENCE [LARGE SCALE GENOMIC DNA]</scope>
    <source>
        <strain evidence="13 14">DJM-731 SS1</strain>
    </source>
</reference>
<dbReference type="HOGENOM" id="CLU_512894_0_0_1"/>
<proteinExistence type="inferred from homology"/>
<feature type="transmembrane region" description="Helical" evidence="11">
    <location>
        <begin position="177"/>
        <end position="197"/>
    </location>
</feature>
<evidence type="ECO:0000256" key="1">
    <source>
        <dbReference type="ARBA" id="ARBA00004448"/>
    </source>
</evidence>
<sequence length="531" mass="58636">MASPVLCRASVPLRGMMSVGGQRSLYLARPPPAFSLRTLPLVPPLISMRRQRPAVGIRAFSLWPFTSSPPAPLPPSNAAHSPESTSAAPTTPENIPNTPSPPDPVELSSAASTPPVDLPSHSTIPDLSETVPTIDPSSWPVMHFGDLASLDLGFSWTPASWAREGIELVSAGTGLPMWTSIILLTILVRFALFPLAVKSMRNSTALAKIQPEITRLQTQIKNSAKKGDYVKANLDQREIVALMSANKVKLGSTFVYPLAQITAGIGLFFGLRSMCLKPVPQMLEGGTAWFTNLCAEAHIFGQHAVWWAPWTWIGLDTLWILPMAATAVMYVNSRWGGDIGLQSQQVQNMRSFASNMVVLFAFITIVQPQAVCLYFLTNNAFLLLQSQLLANPTIRNYFAIPPPAPPSLDPPKPPFRWLEAPGKIRNWFEEQAKAAAEQERERVAQVVAREQRRTAQQPVKWFDLENERHAQAQSHKPKDAKHPPDRVAASNTLHEVEKQREKKMHAVPSKAGKVVITEESRQRRAKGKHMR</sequence>
<keyword evidence="3 9" id="KW-0812">Transmembrane</keyword>
<feature type="compositionally biased region" description="Polar residues" evidence="10">
    <location>
        <begin position="83"/>
        <end position="97"/>
    </location>
</feature>
<protein>
    <recommendedName>
        <fullName evidence="12">Membrane insertase YidC/Oxa/ALB C-terminal domain-containing protein</fullName>
    </recommendedName>
</protein>
<evidence type="ECO:0000256" key="8">
    <source>
        <dbReference type="ARBA" id="ARBA00023136"/>
    </source>
</evidence>
<feature type="region of interest" description="Disordered" evidence="10">
    <location>
        <begin position="468"/>
        <end position="531"/>
    </location>
</feature>
<comment type="subcellular location">
    <subcellularLocation>
        <location evidence="9">Membrane</location>
        <topology evidence="9">Multi-pass membrane protein</topology>
    </subcellularLocation>
    <subcellularLocation>
        <location evidence="1">Mitochondrion inner membrane</location>
        <topology evidence="1">Multi-pass membrane protein</topology>
    </subcellularLocation>
</comment>